<evidence type="ECO:0000313" key="3">
    <source>
        <dbReference type="Proteomes" id="UP000036947"/>
    </source>
</evidence>
<name>A0A0L0N4M2_TOLOC</name>
<dbReference type="OrthoDB" id="4928073at2759"/>
<dbReference type="AlphaFoldDB" id="A0A0L0N4M2"/>
<proteinExistence type="predicted"/>
<feature type="domain" description="2EXR" evidence="1">
    <location>
        <begin position="4"/>
        <end position="102"/>
    </location>
</feature>
<reference evidence="2 3" key="1">
    <citation type="journal article" date="2015" name="BMC Genomics">
        <title>The genome of the truffle-parasite Tolypocladium ophioglossoides and the evolution of antifungal peptaibiotics.</title>
        <authorList>
            <person name="Quandt C.A."/>
            <person name="Bushley K.E."/>
            <person name="Spatafora J.W."/>
        </authorList>
    </citation>
    <scope>NUCLEOTIDE SEQUENCE [LARGE SCALE GENOMIC DNA]</scope>
    <source>
        <strain evidence="2 3">CBS 100239</strain>
    </source>
</reference>
<dbReference type="InterPro" id="IPR045518">
    <property type="entry name" value="2EXR"/>
</dbReference>
<dbReference type="Pfam" id="PF20150">
    <property type="entry name" value="2EXR"/>
    <property type="match status" value="1"/>
</dbReference>
<protein>
    <recommendedName>
        <fullName evidence="1">2EXR domain-containing protein</fullName>
    </recommendedName>
</protein>
<sequence>MTTFHPFPTLPAELRHQIWDLAVREDRPGVHFFILSNLEQDEHKPDQAHDISVCRYPLVVATGRSWNATSPLYNSGYLSTYMADSGMWTACQESRQAMERKFKTAYWRSRRDNLDLGTLSTGVGLENSPSTLAVRVANEQRYISIFPEVDLFLLQPSDPRSINWNCIQAETPLLSLSGGLKVNNLAFEFQPHDKSWEIAIDDDFCRMDTLVGCVARTAGDPSFIGNIWFIDHRLQRVAASPQLGNSDADQRQYSKDCDDGRCEFYSNDCRFVEVRKDDTEWTTGDAWAEGEEPVTVFDFVAEVNNAMETFYLDPRGYSDNCYGMQSDWLYPKLRVLACEAL</sequence>
<comment type="caution">
    <text evidence="2">The sequence shown here is derived from an EMBL/GenBank/DDBJ whole genome shotgun (WGS) entry which is preliminary data.</text>
</comment>
<gene>
    <name evidence="2" type="ORF">TOPH_06352</name>
</gene>
<evidence type="ECO:0000313" key="2">
    <source>
        <dbReference type="EMBL" id="KND89048.1"/>
    </source>
</evidence>
<dbReference type="PANTHER" id="PTHR35910:SF1">
    <property type="entry name" value="2EXR DOMAIN-CONTAINING PROTEIN"/>
    <property type="match status" value="1"/>
</dbReference>
<dbReference type="Proteomes" id="UP000036947">
    <property type="component" value="Unassembled WGS sequence"/>
</dbReference>
<dbReference type="PANTHER" id="PTHR35910">
    <property type="entry name" value="2EXR DOMAIN-CONTAINING PROTEIN"/>
    <property type="match status" value="1"/>
</dbReference>
<dbReference type="EMBL" id="LFRF01000021">
    <property type="protein sequence ID" value="KND89048.1"/>
    <property type="molecule type" value="Genomic_DNA"/>
</dbReference>
<accession>A0A0L0N4M2</accession>
<keyword evidence="3" id="KW-1185">Reference proteome</keyword>
<organism evidence="2 3">
    <name type="scientific">Tolypocladium ophioglossoides (strain CBS 100239)</name>
    <name type="common">Snaketongue truffleclub</name>
    <name type="synonym">Elaphocordyceps ophioglossoides</name>
    <dbReference type="NCBI Taxonomy" id="1163406"/>
    <lineage>
        <taxon>Eukaryota</taxon>
        <taxon>Fungi</taxon>
        <taxon>Dikarya</taxon>
        <taxon>Ascomycota</taxon>
        <taxon>Pezizomycotina</taxon>
        <taxon>Sordariomycetes</taxon>
        <taxon>Hypocreomycetidae</taxon>
        <taxon>Hypocreales</taxon>
        <taxon>Ophiocordycipitaceae</taxon>
        <taxon>Tolypocladium</taxon>
    </lineage>
</organism>
<evidence type="ECO:0000259" key="1">
    <source>
        <dbReference type="Pfam" id="PF20150"/>
    </source>
</evidence>